<feature type="non-terminal residue" evidence="8">
    <location>
        <position position="217"/>
    </location>
</feature>
<keyword evidence="3" id="KW-0862">Zinc</keyword>
<keyword evidence="4 5" id="KW-0238">DNA-binding</keyword>
<evidence type="ECO:0000256" key="3">
    <source>
        <dbReference type="ARBA" id="ARBA00022833"/>
    </source>
</evidence>
<protein>
    <recommendedName>
        <fullName evidence="7">THAP-type domain-containing protein</fullName>
    </recommendedName>
</protein>
<evidence type="ECO:0000256" key="4">
    <source>
        <dbReference type="ARBA" id="ARBA00023125"/>
    </source>
</evidence>
<dbReference type="PROSITE" id="PS50950">
    <property type="entry name" value="ZF_THAP"/>
    <property type="match status" value="1"/>
</dbReference>
<dbReference type="EMBL" id="CATNWA010004726">
    <property type="protein sequence ID" value="CAI9548535.1"/>
    <property type="molecule type" value="Genomic_DNA"/>
</dbReference>
<dbReference type="SUPFAM" id="SSF57716">
    <property type="entry name" value="Glucocorticoid receptor-like (DNA-binding domain)"/>
    <property type="match status" value="1"/>
</dbReference>
<dbReference type="InterPro" id="IPR006612">
    <property type="entry name" value="THAP_Znf"/>
</dbReference>
<evidence type="ECO:0000259" key="7">
    <source>
        <dbReference type="PROSITE" id="PS50950"/>
    </source>
</evidence>
<organism evidence="8 9">
    <name type="scientific">Staurois parvus</name>
    <dbReference type="NCBI Taxonomy" id="386267"/>
    <lineage>
        <taxon>Eukaryota</taxon>
        <taxon>Metazoa</taxon>
        <taxon>Chordata</taxon>
        <taxon>Craniata</taxon>
        <taxon>Vertebrata</taxon>
        <taxon>Euteleostomi</taxon>
        <taxon>Amphibia</taxon>
        <taxon>Batrachia</taxon>
        <taxon>Anura</taxon>
        <taxon>Neobatrachia</taxon>
        <taxon>Ranoidea</taxon>
        <taxon>Ranidae</taxon>
        <taxon>Staurois</taxon>
    </lineage>
</organism>
<proteinExistence type="predicted"/>
<dbReference type="InterPro" id="IPR038441">
    <property type="entry name" value="THAP_Znf_sf"/>
</dbReference>
<name>A0ABN9BM04_9NEOB</name>
<gene>
    <name evidence="8" type="ORF">SPARVUS_LOCUS3161096</name>
</gene>
<evidence type="ECO:0000313" key="8">
    <source>
        <dbReference type="EMBL" id="CAI9548535.1"/>
    </source>
</evidence>
<sequence length="217" mass="25447">MPVSCAASGCKSRYTLEAREKGITFHRFPRSNPALLDKWCRAMKRATSTGELWMPSRYQRLCSLHFQQSCFDTTGQTKRLRDDVIPSIFNFPEDSQMKIFLQKPEMIENQVMDVIELPSKDILRISETPNEELEENMTLGTNIDTTSNCQDHPYFIPDIETLKKKLQVSEDSRAQKEKELRNAKDREKRLRQTCRSIYQELRKRKLLCVQLQEVLQP</sequence>
<dbReference type="PANTHER" id="PTHR47696:SF2">
    <property type="entry name" value="PROVISIONAL ORTHOLOG OF THAP DOMAIN CONTAINING 1"/>
    <property type="match status" value="1"/>
</dbReference>
<accession>A0ABN9BM04</accession>
<feature type="domain" description="THAP-type" evidence="7">
    <location>
        <begin position="1"/>
        <end position="89"/>
    </location>
</feature>
<evidence type="ECO:0000256" key="1">
    <source>
        <dbReference type="ARBA" id="ARBA00022723"/>
    </source>
</evidence>
<evidence type="ECO:0000313" key="9">
    <source>
        <dbReference type="Proteomes" id="UP001162483"/>
    </source>
</evidence>
<keyword evidence="9" id="KW-1185">Reference proteome</keyword>
<feature type="coiled-coil region" evidence="6">
    <location>
        <begin position="159"/>
        <end position="200"/>
    </location>
</feature>
<dbReference type="Pfam" id="PF05485">
    <property type="entry name" value="THAP"/>
    <property type="match status" value="1"/>
</dbReference>
<keyword evidence="1" id="KW-0479">Metal-binding</keyword>
<keyword evidence="2 5" id="KW-0863">Zinc-finger</keyword>
<evidence type="ECO:0000256" key="6">
    <source>
        <dbReference type="SAM" id="Coils"/>
    </source>
</evidence>
<dbReference type="SMART" id="SM00980">
    <property type="entry name" value="THAP"/>
    <property type="match status" value="1"/>
</dbReference>
<dbReference type="Proteomes" id="UP001162483">
    <property type="component" value="Unassembled WGS sequence"/>
</dbReference>
<dbReference type="InterPro" id="IPR026521">
    <property type="entry name" value="THAP2"/>
</dbReference>
<dbReference type="SMART" id="SM00692">
    <property type="entry name" value="DM3"/>
    <property type="match status" value="1"/>
</dbReference>
<comment type="caution">
    <text evidence="8">The sequence shown here is derived from an EMBL/GenBank/DDBJ whole genome shotgun (WGS) entry which is preliminary data.</text>
</comment>
<evidence type="ECO:0000256" key="5">
    <source>
        <dbReference type="PROSITE-ProRule" id="PRU00309"/>
    </source>
</evidence>
<evidence type="ECO:0000256" key="2">
    <source>
        <dbReference type="ARBA" id="ARBA00022771"/>
    </source>
</evidence>
<keyword evidence="6" id="KW-0175">Coiled coil</keyword>
<dbReference type="Gene3D" id="6.20.210.20">
    <property type="entry name" value="THAP domain"/>
    <property type="match status" value="1"/>
</dbReference>
<dbReference type="PANTHER" id="PTHR47696">
    <property type="entry name" value="THAP DOMAIN-CONTAINING PROTEIN 2"/>
    <property type="match status" value="1"/>
</dbReference>
<reference evidence="8" key="1">
    <citation type="submission" date="2023-05" db="EMBL/GenBank/DDBJ databases">
        <authorList>
            <person name="Stuckert A."/>
        </authorList>
    </citation>
    <scope>NUCLEOTIDE SEQUENCE</scope>
</reference>